<sequence>MEFGRNFSRKKLFLAKNTFFQGTYSLLYQCQFSRKIRGTLSSPCKNNDMWQKHTFSSCIPRKMFLTKHAATPVKSTLNHCRSTLNYGREIFFGMSLASSIGTPSKVKLETSHIDFDDVREPPIAPAIPQSTQTTVA</sequence>
<dbReference type="AlphaFoldDB" id="A0A072UH77"/>
<reference evidence="2" key="3">
    <citation type="submission" date="2015-04" db="UniProtKB">
        <authorList>
            <consortium name="EnsemblPlants"/>
        </authorList>
    </citation>
    <scope>IDENTIFICATION</scope>
    <source>
        <strain evidence="2">cv. Jemalong A17</strain>
    </source>
</reference>
<proteinExistence type="predicted"/>
<name>A0A072UH77_MEDTR</name>
<keyword evidence="3" id="KW-1185">Reference proteome</keyword>
<organism evidence="1 3">
    <name type="scientific">Medicago truncatula</name>
    <name type="common">Barrel medic</name>
    <name type="synonym">Medicago tribuloides</name>
    <dbReference type="NCBI Taxonomy" id="3880"/>
    <lineage>
        <taxon>Eukaryota</taxon>
        <taxon>Viridiplantae</taxon>
        <taxon>Streptophyta</taxon>
        <taxon>Embryophyta</taxon>
        <taxon>Tracheophyta</taxon>
        <taxon>Spermatophyta</taxon>
        <taxon>Magnoliopsida</taxon>
        <taxon>eudicotyledons</taxon>
        <taxon>Gunneridae</taxon>
        <taxon>Pentapetalae</taxon>
        <taxon>rosids</taxon>
        <taxon>fabids</taxon>
        <taxon>Fabales</taxon>
        <taxon>Fabaceae</taxon>
        <taxon>Papilionoideae</taxon>
        <taxon>50 kb inversion clade</taxon>
        <taxon>NPAAA clade</taxon>
        <taxon>Hologalegina</taxon>
        <taxon>IRL clade</taxon>
        <taxon>Trifolieae</taxon>
        <taxon>Medicago</taxon>
    </lineage>
</organism>
<dbReference type="EMBL" id="CM001220">
    <property type="protein sequence ID" value="KEH29114.1"/>
    <property type="molecule type" value="Genomic_DNA"/>
</dbReference>
<dbReference type="Proteomes" id="UP000002051">
    <property type="component" value="Chromosome 4"/>
</dbReference>
<reference evidence="1 3" key="2">
    <citation type="journal article" date="2014" name="BMC Genomics">
        <title>An improved genome release (version Mt4.0) for the model legume Medicago truncatula.</title>
        <authorList>
            <person name="Tang H."/>
            <person name="Krishnakumar V."/>
            <person name="Bidwell S."/>
            <person name="Rosen B."/>
            <person name="Chan A."/>
            <person name="Zhou S."/>
            <person name="Gentzbittel L."/>
            <person name="Childs K.L."/>
            <person name="Yandell M."/>
            <person name="Gundlach H."/>
            <person name="Mayer K.F."/>
            <person name="Schwartz D.C."/>
            <person name="Town C.D."/>
        </authorList>
    </citation>
    <scope>GENOME REANNOTATION</scope>
    <source>
        <strain evidence="1">A17</strain>
        <strain evidence="2 3">cv. Jemalong A17</strain>
    </source>
</reference>
<dbReference type="EnsemblPlants" id="KEH29114">
    <property type="protein sequence ID" value="KEH29114"/>
    <property type="gene ID" value="MTR_4g025560"/>
</dbReference>
<evidence type="ECO:0000313" key="2">
    <source>
        <dbReference type="EnsemblPlants" id="KEH29114"/>
    </source>
</evidence>
<dbReference type="HOGENOM" id="CLU_1878497_0_0_1"/>
<evidence type="ECO:0000313" key="1">
    <source>
        <dbReference type="EMBL" id="KEH29114.1"/>
    </source>
</evidence>
<evidence type="ECO:0000313" key="3">
    <source>
        <dbReference type="Proteomes" id="UP000002051"/>
    </source>
</evidence>
<gene>
    <name evidence="1" type="ordered locus">MTR_4g025560</name>
</gene>
<protein>
    <submittedName>
        <fullName evidence="1 2">Uncharacterized protein</fullName>
    </submittedName>
</protein>
<accession>A0A072UH77</accession>
<reference evidence="1 3" key="1">
    <citation type="journal article" date="2011" name="Nature">
        <title>The Medicago genome provides insight into the evolution of rhizobial symbioses.</title>
        <authorList>
            <person name="Young N.D."/>
            <person name="Debelle F."/>
            <person name="Oldroyd G.E."/>
            <person name="Geurts R."/>
            <person name="Cannon S.B."/>
            <person name="Udvardi M.K."/>
            <person name="Benedito V.A."/>
            <person name="Mayer K.F."/>
            <person name="Gouzy J."/>
            <person name="Schoof H."/>
            <person name="Van de Peer Y."/>
            <person name="Proost S."/>
            <person name="Cook D.R."/>
            <person name="Meyers B.C."/>
            <person name="Spannagl M."/>
            <person name="Cheung F."/>
            <person name="De Mita S."/>
            <person name="Krishnakumar V."/>
            <person name="Gundlach H."/>
            <person name="Zhou S."/>
            <person name="Mudge J."/>
            <person name="Bharti A.K."/>
            <person name="Murray J.D."/>
            <person name="Naoumkina M.A."/>
            <person name="Rosen B."/>
            <person name="Silverstein K.A."/>
            <person name="Tang H."/>
            <person name="Rombauts S."/>
            <person name="Zhao P.X."/>
            <person name="Zhou P."/>
            <person name="Barbe V."/>
            <person name="Bardou P."/>
            <person name="Bechner M."/>
            <person name="Bellec A."/>
            <person name="Berger A."/>
            <person name="Berges H."/>
            <person name="Bidwell S."/>
            <person name="Bisseling T."/>
            <person name="Choisne N."/>
            <person name="Couloux A."/>
            <person name="Denny R."/>
            <person name="Deshpande S."/>
            <person name="Dai X."/>
            <person name="Doyle J.J."/>
            <person name="Dudez A.M."/>
            <person name="Farmer A.D."/>
            <person name="Fouteau S."/>
            <person name="Franken C."/>
            <person name="Gibelin C."/>
            <person name="Gish J."/>
            <person name="Goldstein S."/>
            <person name="Gonzalez A.J."/>
            <person name="Green P.J."/>
            <person name="Hallab A."/>
            <person name="Hartog M."/>
            <person name="Hua A."/>
            <person name="Humphray S.J."/>
            <person name="Jeong D.H."/>
            <person name="Jing Y."/>
            <person name="Jocker A."/>
            <person name="Kenton S.M."/>
            <person name="Kim D.J."/>
            <person name="Klee K."/>
            <person name="Lai H."/>
            <person name="Lang C."/>
            <person name="Lin S."/>
            <person name="Macmil S.L."/>
            <person name="Magdelenat G."/>
            <person name="Matthews L."/>
            <person name="McCorrison J."/>
            <person name="Monaghan E.L."/>
            <person name="Mun J.H."/>
            <person name="Najar F.Z."/>
            <person name="Nicholson C."/>
            <person name="Noirot C."/>
            <person name="O'Bleness M."/>
            <person name="Paule C.R."/>
            <person name="Poulain J."/>
            <person name="Prion F."/>
            <person name="Qin B."/>
            <person name="Qu C."/>
            <person name="Retzel E.F."/>
            <person name="Riddle C."/>
            <person name="Sallet E."/>
            <person name="Samain S."/>
            <person name="Samson N."/>
            <person name="Sanders I."/>
            <person name="Saurat O."/>
            <person name="Scarpelli C."/>
            <person name="Schiex T."/>
            <person name="Segurens B."/>
            <person name="Severin A.J."/>
            <person name="Sherrier D.J."/>
            <person name="Shi R."/>
            <person name="Sims S."/>
            <person name="Singer S.R."/>
            <person name="Sinharoy S."/>
            <person name="Sterck L."/>
            <person name="Viollet A."/>
            <person name="Wang B.B."/>
            <person name="Wang K."/>
            <person name="Wang M."/>
            <person name="Wang X."/>
            <person name="Warfsmann J."/>
            <person name="Weissenbach J."/>
            <person name="White D.D."/>
            <person name="White J.D."/>
            <person name="Wiley G.B."/>
            <person name="Wincker P."/>
            <person name="Xing Y."/>
            <person name="Yang L."/>
            <person name="Yao Z."/>
            <person name="Ying F."/>
            <person name="Zhai J."/>
            <person name="Zhou L."/>
            <person name="Zuber A."/>
            <person name="Denarie J."/>
            <person name="Dixon R.A."/>
            <person name="May G.D."/>
            <person name="Schwartz D.C."/>
            <person name="Rogers J."/>
            <person name="Quetier F."/>
            <person name="Town C.D."/>
            <person name="Roe B.A."/>
        </authorList>
    </citation>
    <scope>NUCLEOTIDE SEQUENCE [LARGE SCALE GENOMIC DNA]</scope>
    <source>
        <strain evidence="1">A17</strain>
        <strain evidence="2 3">cv. Jemalong A17</strain>
    </source>
</reference>